<keyword evidence="2" id="KW-0732">Signal</keyword>
<evidence type="ECO:0000313" key="3">
    <source>
        <dbReference type="EMBL" id="OLP78820.1"/>
    </source>
</evidence>
<name>A0A1Q9C7C6_SYMMI</name>
<evidence type="ECO:0000256" key="2">
    <source>
        <dbReference type="SAM" id="SignalP"/>
    </source>
</evidence>
<organism evidence="3 4">
    <name type="scientific">Symbiodinium microadriaticum</name>
    <name type="common">Dinoflagellate</name>
    <name type="synonym">Zooxanthella microadriatica</name>
    <dbReference type="NCBI Taxonomy" id="2951"/>
    <lineage>
        <taxon>Eukaryota</taxon>
        <taxon>Sar</taxon>
        <taxon>Alveolata</taxon>
        <taxon>Dinophyceae</taxon>
        <taxon>Suessiales</taxon>
        <taxon>Symbiodiniaceae</taxon>
        <taxon>Symbiodinium</taxon>
    </lineage>
</organism>
<feature type="chain" id="PRO_5010379137" evidence="2">
    <location>
        <begin position="25"/>
        <end position="513"/>
    </location>
</feature>
<reference evidence="3 4" key="1">
    <citation type="submission" date="2016-02" db="EMBL/GenBank/DDBJ databases">
        <title>Genome analysis of coral dinoflagellate symbionts highlights evolutionary adaptations to a symbiotic lifestyle.</title>
        <authorList>
            <person name="Aranda M."/>
            <person name="Li Y."/>
            <person name="Liew Y.J."/>
            <person name="Baumgarten S."/>
            <person name="Simakov O."/>
            <person name="Wilson M."/>
            <person name="Piel J."/>
            <person name="Ashoor H."/>
            <person name="Bougouffa S."/>
            <person name="Bajic V.B."/>
            <person name="Ryu T."/>
            <person name="Ravasi T."/>
            <person name="Bayer T."/>
            <person name="Micklem G."/>
            <person name="Kim H."/>
            <person name="Bhak J."/>
            <person name="Lajeunesse T.C."/>
            <person name="Voolstra C.R."/>
        </authorList>
    </citation>
    <scope>NUCLEOTIDE SEQUENCE [LARGE SCALE GENOMIC DNA]</scope>
    <source>
        <strain evidence="3 4">CCMP2467</strain>
    </source>
</reference>
<accession>A0A1Q9C7C6</accession>
<protein>
    <submittedName>
        <fullName evidence="3">Uncharacterized protein</fullName>
    </submittedName>
</protein>
<proteinExistence type="predicted"/>
<evidence type="ECO:0000256" key="1">
    <source>
        <dbReference type="SAM" id="MobiDB-lite"/>
    </source>
</evidence>
<feature type="region of interest" description="Disordered" evidence="1">
    <location>
        <begin position="25"/>
        <end position="45"/>
    </location>
</feature>
<dbReference type="Proteomes" id="UP000186817">
    <property type="component" value="Unassembled WGS sequence"/>
</dbReference>
<evidence type="ECO:0000313" key="4">
    <source>
        <dbReference type="Proteomes" id="UP000186817"/>
    </source>
</evidence>
<dbReference type="OrthoDB" id="427634at2759"/>
<comment type="caution">
    <text evidence="3">The sequence shown here is derived from an EMBL/GenBank/DDBJ whole genome shotgun (WGS) entry which is preliminary data.</text>
</comment>
<dbReference type="AlphaFoldDB" id="A0A1Q9C7C6"/>
<keyword evidence="4" id="KW-1185">Reference proteome</keyword>
<dbReference type="EMBL" id="LSRX01001558">
    <property type="protein sequence ID" value="OLP78820.1"/>
    <property type="molecule type" value="Genomic_DNA"/>
</dbReference>
<sequence>MVLVLVMVLAPVVVVLVYDGTSNGHNDIANTRSGGSSAPSLASFSEGQQSPLLAAIRREVEVGKIRYDGTSNGHNDIANTRSGGSSAPSLASFSEGQQSPLLAAIRREVEALEDRLLLRITRLERQSLDTSATSALRFPPCFAAAFPTAMAVLVLVLVLQLRGFFAALPGGCGGSGLAMMQTKALVDRTQDGALIYRAKAAVKVQGDSRISTTRMSLDPEDDVDFKEGQSEIGSLAAKHYGMLLERRTGATHVLAVQFRGVMYCHQTDVKGMLVVNEQLGDEMVLAESCVKIRTPDLISDISLSFVLGLDLAELTPSLLAVLRLRAASVADEDRRGLCNDMLDEAVAAAALEPAGCSIVPPTDEDRDTARSPVDSIRLTVGIWSAVDHFKASPPNVTGGITVLGSTLLQALNLILTEEGNVTSLSSAVSQAFQDFESNFRGIRADLASFAEAATAVVDVPAASAAALLAMQLRGAGGSAKSKRQDGARALRVMDRAVGLTVRDIQVRDGDAAE</sequence>
<gene>
    <name evidence="3" type="ORF">AK812_SmicGene40963</name>
</gene>
<feature type="signal peptide" evidence="2">
    <location>
        <begin position="1"/>
        <end position="24"/>
    </location>
</feature>
<feature type="region of interest" description="Disordered" evidence="1">
    <location>
        <begin position="71"/>
        <end position="93"/>
    </location>
</feature>